<dbReference type="Gene3D" id="3.40.50.1820">
    <property type="entry name" value="alpha/beta hydrolase"/>
    <property type="match status" value="1"/>
</dbReference>
<evidence type="ECO:0000256" key="2">
    <source>
        <dbReference type="ARBA" id="ARBA00022801"/>
    </source>
</evidence>
<feature type="region of interest" description="Disordered" evidence="3">
    <location>
        <begin position="23"/>
        <end position="44"/>
    </location>
</feature>
<evidence type="ECO:0000313" key="7">
    <source>
        <dbReference type="Proteomes" id="UP000676967"/>
    </source>
</evidence>
<dbReference type="InterPro" id="IPR002925">
    <property type="entry name" value="Dienelactn_hydro"/>
</dbReference>
<evidence type="ECO:0000256" key="3">
    <source>
        <dbReference type="SAM" id="MobiDB-lite"/>
    </source>
</evidence>
<dbReference type="Pfam" id="PF01738">
    <property type="entry name" value="DLH"/>
    <property type="match status" value="1"/>
</dbReference>
<evidence type="ECO:0000313" key="6">
    <source>
        <dbReference type="EMBL" id="BCJ48520.1"/>
    </source>
</evidence>
<dbReference type="PANTHER" id="PTHR22946:SF9">
    <property type="entry name" value="POLYKETIDE TRANSFERASE AF380"/>
    <property type="match status" value="1"/>
</dbReference>
<keyword evidence="7" id="KW-1185">Reference proteome</keyword>
<dbReference type="InterPro" id="IPR050261">
    <property type="entry name" value="FrsA_esterase"/>
</dbReference>
<dbReference type="Proteomes" id="UP000676967">
    <property type="component" value="Chromosome"/>
</dbReference>
<dbReference type="EMBL" id="AP023356">
    <property type="protein sequence ID" value="BCJ48520.1"/>
    <property type="molecule type" value="Genomic_DNA"/>
</dbReference>
<keyword evidence="4" id="KW-0732">Signal</keyword>
<dbReference type="RefSeq" id="WP_189334241.1">
    <property type="nucleotide sequence ID" value="NZ_AP023356.1"/>
</dbReference>
<organism evidence="6 7">
    <name type="scientific">Actinoplanes ianthinogenes</name>
    <dbReference type="NCBI Taxonomy" id="122358"/>
    <lineage>
        <taxon>Bacteria</taxon>
        <taxon>Bacillati</taxon>
        <taxon>Actinomycetota</taxon>
        <taxon>Actinomycetes</taxon>
        <taxon>Micromonosporales</taxon>
        <taxon>Micromonosporaceae</taxon>
        <taxon>Actinoplanes</taxon>
    </lineage>
</organism>
<evidence type="ECO:0000259" key="5">
    <source>
        <dbReference type="Pfam" id="PF01738"/>
    </source>
</evidence>
<dbReference type="PANTHER" id="PTHR22946">
    <property type="entry name" value="DIENELACTONE HYDROLASE DOMAIN-CONTAINING PROTEIN-RELATED"/>
    <property type="match status" value="1"/>
</dbReference>
<gene>
    <name evidence="6" type="ORF">Aiant_91770</name>
</gene>
<name>A0ABM7MA34_9ACTN</name>
<feature type="domain" description="Dienelactone hydrolase" evidence="5">
    <location>
        <begin position="82"/>
        <end position="244"/>
    </location>
</feature>
<proteinExistence type="inferred from homology"/>
<feature type="chain" id="PRO_5045429946" description="Dienelactone hydrolase domain-containing protein" evidence="4">
    <location>
        <begin position="27"/>
        <end position="273"/>
    </location>
</feature>
<sequence length="273" mass="28121">MRGLGVMMAAALLLVGGCGTGPRAQANPPAATGPRAQANPPAATGPRVVTRVVPFARGKDRPLPTTLWYLSGPDGTGIAAGRHPIVLFSHGLGGLPEQFAPLATTWAQAGYVVAAPAYPHTNGHVEVDAGDIPRQPADAAQVLKKLVAGDLAEHLDGQHVAAVGFSAGGTTTLGLFRAGHSPALRAAVSVAGRRPVTGFAGPAAPILFLHGDKDPVVEIEAGRAAYDAVPWPKQFVTVRGAGHGQYLNPGDPDYPATSRRILDFLEKQVPTPH</sequence>
<dbReference type="InterPro" id="IPR029058">
    <property type="entry name" value="AB_hydrolase_fold"/>
</dbReference>
<reference evidence="6 7" key="1">
    <citation type="submission" date="2020-08" db="EMBL/GenBank/DDBJ databases">
        <title>Whole genome shotgun sequence of Actinoplanes ianthinogenes NBRC 13996.</title>
        <authorList>
            <person name="Komaki H."/>
            <person name="Tamura T."/>
        </authorList>
    </citation>
    <scope>NUCLEOTIDE SEQUENCE [LARGE SCALE GENOMIC DNA]</scope>
    <source>
        <strain evidence="6 7">NBRC 13996</strain>
    </source>
</reference>
<comment type="similarity">
    <text evidence="1">Belongs to the AB hydrolase superfamily.</text>
</comment>
<accession>A0ABM7MA34</accession>
<dbReference type="SUPFAM" id="SSF53474">
    <property type="entry name" value="alpha/beta-Hydrolases"/>
    <property type="match status" value="1"/>
</dbReference>
<protein>
    <recommendedName>
        <fullName evidence="5">Dienelactone hydrolase domain-containing protein</fullName>
    </recommendedName>
</protein>
<evidence type="ECO:0000256" key="4">
    <source>
        <dbReference type="SAM" id="SignalP"/>
    </source>
</evidence>
<evidence type="ECO:0000256" key="1">
    <source>
        <dbReference type="ARBA" id="ARBA00008645"/>
    </source>
</evidence>
<feature type="signal peptide" evidence="4">
    <location>
        <begin position="1"/>
        <end position="26"/>
    </location>
</feature>
<keyword evidence="2" id="KW-0378">Hydrolase</keyword>
<dbReference type="PROSITE" id="PS51257">
    <property type="entry name" value="PROKAR_LIPOPROTEIN"/>
    <property type="match status" value="1"/>
</dbReference>